<evidence type="ECO:0000313" key="2">
    <source>
        <dbReference type="Proteomes" id="UP000190057"/>
    </source>
</evidence>
<gene>
    <name evidence="1" type="ORF">BAZ09_006560</name>
</gene>
<proteinExistence type="predicted"/>
<reference evidence="1 2" key="1">
    <citation type="submission" date="2017-09" db="EMBL/GenBank/DDBJ databases">
        <title>Complete circularized genomes of four mosquito-derived Elizabethkingia anophelis isolates.</title>
        <authorList>
            <person name="Nicholson A.C."/>
            <person name="Xu J."/>
        </authorList>
    </citation>
    <scope>NUCLEOTIDE SEQUENCE [LARGE SCALE GENOMIC DNA]</scope>
    <source>
        <strain evidence="1 2">R26</strain>
    </source>
</reference>
<sequence length="292" mass="34456">MKFKIFNIIFFITIVLASGQTKVEDWYEKFILVENIPKSYEVKKYILNTNELYGVDKKIEVYNIFTNTNSIILISTLPSLKGSNNWEKIDINKIKNKILTESEIKKFQAERYQNNSPDSKTLKYGIIKKVNNEYYVPIHCLTEYFTISDYKYPLIPAYGTININTTPVSIKDMEKSYSDQFPNQEFPLDVRKYPGWFDYKTYARNYLSKKIKLGGFDAYQFWTMDGWRVIDGYNVNRGIDRFVYIPTKGIVGGSYDFYFWYLQGANKNNKAIVNMLWDNIINEKIMIAEELK</sequence>
<organism evidence="1 2">
    <name type="scientific">Elizabethkingia anophelis R26</name>
    <dbReference type="NCBI Taxonomy" id="1246994"/>
    <lineage>
        <taxon>Bacteria</taxon>
        <taxon>Pseudomonadati</taxon>
        <taxon>Bacteroidota</taxon>
        <taxon>Flavobacteriia</taxon>
        <taxon>Flavobacteriales</taxon>
        <taxon>Weeksellaceae</taxon>
        <taxon>Elizabethkingia</taxon>
    </lineage>
</organism>
<dbReference type="GeneID" id="56684125"/>
<dbReference type="RefSeq" id="WP_009091209.1">
    <property type="nucleotide sequence ID" value="NZ_ANIW01000051.1"/>
</dbReference>
<keyword evidence="2" id="KW-1185">Reference proteome</keyword>
<evidence type="ECO:0000313" key="1">
    <source>
        <dbReference type="EMBL" id="ATC35896.1"/>
    </source>
</evidence>
<accession>A0ABM6MSD5</accession>
<dbReference type="EMBL" id="CP023401">
    <property type="protein sequence ID" value="ATC35896.1"/>
    <property type="molecule type" value="Genomic_DNA"/>
</dbReference>
<name>A0ABM6MSD5_9FLAO</name>
<dbReference type="Proteomes" id="UP000190057">
    <property type="component" value="Chromosome"/>
</dbReference>
<protein>
    <submittedName>
        <fullName evidence="1">Uncharacterized protein</fullName>
    </submittedName>
</protein>